<reference evidence="2 3" key="1">
    <citation type="journal article" date="2014" name="Genome Announc.">
        <title>Draft Genome Sequence of Cytophaga fermentans JCM 21142T, a Facultative Anaerobe Isolated from Marine Mud.</title>
        <authorList>
            <person name="Starns D."/>
            <person name="Oshima K."/>
            <person name="Suda W."/>
            <person name="Iino T."/>
            <person name="Yuki M."/>
            <person name="Inoue J."/>
            <person name="Kitamura K."/>
            <person name="Iida T."/>
            <person name="Darby A."/>
            <person name="Hattori M."/>
            <person name="Ohkuma M."/>
        </authorList>
    </citation>
    <scope>NUCLEOTIDE SEQUENCE [LARGE SCALE GENOMIC DNA]</scope>
    <source>
        <strain evidence="2 3">JCM 21142</strain>
    </source>
</reference>
<name>W7XYU9_9BACT</name>
<dbReference type="Pfam" id="PF07929">
    <property type="entry name" value="PRiA4_ORF3"/>
    <property type="match status" value="1"/>
</dbReference>
<dbReference type="InterPro" id="IPR012912">
    <property type="entry name" value="Plasmid_pRiA4b_Orf3-like"/>
</dbReference>
<dbReference type="InterPro" id="IPR024047">
    <property type="entry name" value="MM3350-like_sf"/>
</dbReference>
<dbReference type="SUPFAM" id="SSF159941">
    <property type="entry name" value="MM3350-like"/>
    <property type="match status" value="1"/>
</dbReference>
<feature type="domain" description="Plasmid pRiA4b Orf3-like" evidence="1">
    <location>
        <begin position="10"/>
        <end position="132"/>
    </location>
</feature>
<comment type="caution">
    <text evidence="2">The sequence shown here is derived from an EMBL/GenBank/DDBJ whole genome shotgun (WGS) entry which is preliminary data.</text>
</comment>
<dbReference type="STRING" id="869213.GCA_000517085_02317"/>
<protein>
    <submittedName>
        <fullName evidence="2">Plasmid pRiA4b ORF-3-like protein</fullName>
    </submittedName>
</protein>
<dbReference type="Proteomes" id="UP000019402">
    <property type="component" value="Unassembled WGS sequence"/>
</dbReference>
<dbReference type="RefSeq" id="WP_152541781.1">
    <property type="nucleotide sequence ID" value="NZ_BAMD01000032.1"/>
</dbReference>
<sequence length="183" mass="21194">MMSIKLRIISGEDEDFFREIEIGSEATFLVLHNFIQEILDFDEGQMASFFITDEEWQKKEEITLMDMALDETSDSFVMSDTPLGQFITNKKQRLLYVFDFFNERSLFIEAYEVSTALCPHPQCLRSQGKAPEQLDMSNLLSLSMGEPSNNIDNDYDEDIFSGLEDDDYDHDSLISYTDNLEDL</sequence>
<dbReference type="OrthoDB" id="666725at2"/>
<gene>
    <name evidence="2" type="ORF">JCM21142_72522</name>
</gene>
<organism evidence="2 3">
    <name type="scientific">Saccharicrinis fermentans DSM 9555 = JCM 21142</name>
    <dbReference type="NCBI Taxonomy" id="869213"/>
    <lineage>
        <taxon>Bacteria</taxon>
        <taxon>Pseudomonadati</taxon>
        <taxon>Bacteroidota</taxon>
        <taxon>Bacteroidia</taxon>
        <taxon>Marinilabiliales</taxon>
        <taxon>Marinilabiliaceae</taxon>
        <taxon>Saccharicrinis</taxon>
    </lineage>
</organism>
<dbReference type="Gene3D" id="3.10.290.30">
    <property type="entry name" value="MM3350-like"/>
    <property type="match status" value="1"/>
</dbReference>
<evidence type="ECO:0000259" key="1">
    <source>
        <dbReference type="Pfam" id="PF07929"/>
    </source>
</evidence>
<dbReference type="AlphaFoldDB" id="W7XYU9"/>
<accession>W7XYU9</accession>
<proteinExistence type="predicted"/>
<keyword evidence="3" id="KW-1185">Reference proteome</keyword>
<evidence type="ECO:0000313" key="2">
    <source>
        <dbReference type="EMBL" id="GAF03835.1"/>
    </source>
</evidence>
<dbReference type="eggNOG" id="ENOG502ZZB9">
    <property type="taxonomic scope" value="Bacteria"/>
</dbReference>
<dbReference type="EMBL" id="BAMD01000032">
    <property type="protein sequence ID" value="GAF03835.1"/>
    <property type="molecule type" value="Genomic_DNA"/>
</dbReference>
<evidence type="ECO:0000313" key="3">
    <source>
        <dbReference type="Proteomes" id="UP000019402"/>
    </source>
</evidence>